<feature type="signal peptide" evidence="1">
    <location>
        <begin position="1"/>
        <end position="40"/>
    </location>
</feature>
<organism evidence="2 3">
    <name type="scientific">Candidatus Venteria ishoeyi</name>
    <dbReference type="NCBI Taxonomy" id="1899563"/>
    <lineage>
        <taxon>Bacteria</taxon>
        <taxon>Pseudomonadati</taxon>
        <taxon>Pseudomonadota</taxon>
        <taxon>Gammaproteobacteria</taxon>
        <taxon>Thiotrichales</taxon>
        <taxon>Thiotrichaceae</taxon>
        <taxon>Venteria</taxon>
    </lineage>
</organism>
<evidence type="ECO:0008006" key="4">
    <source>
        <dbReference type="Google" id="ProtNLM"/>
    </source>
</evidence>
<evidence type="ECO:0000313" key="2">
    <source>
        <dbReference type="EMBL" id="SEH04343.1"/>
    </source>
</evidence>
<keyword evidence="3" id="KW-1185">Reference proteome</keyword>
<evidence type="ECO:0000256" key="1">
    <source>
        <dbReference type="SAM" id="SignalP"/>
    </source>
</evidence>
<evidence type="ECO:0000313" key="3">
    <source>
        <dbReference type="Proteomes" id="UP000236724"/>
    </source>
</evidence>
<gene>
    <name evidence="2" type="ORF">MBHS_00189</name>
</gene>
<name>A0A1H6F451_9GAMM</name>
<dbReference type="RefSeq" id="WP_103918418.1">
    <property type="nucleotide sequence ID" value="NZ_FMSV02000046.1"/>
</dbReference>
<dbReference type="EMBL" id="FMSV02000046">
    <property type="protein sequence ID" value="SEH04343.1"/>
    <property type="molecule type" value="Genomic_DNA"/>
</dbReference>
<sequence length="171" mass="19128">MTFLDENFYIKLTLKKFSIKVTLSISLCLAVLCIPTFATAQTGAGLQITGLYAENPVAQGQNYRLFVQLSIQNRNPQPSPDLLLRLTYTTATGQQITLENETLPALYHHKPEEIRLAPIPAASTIDLRGFVLLPLTWYRGAGRLEASLFTCQAQRPNCQFLARQDIPLSLY</sequence>
<keyword evidence="1" id="KW-0732">Signal</keyword>
<protein>
    <recommendedName>
        <fullName evidence="4">Telomeric repeat-binding factor 2</fullName>
    </recommendedName>
</protein>
<proteinExistence type="predicted"/>
<dbReference type="Proteomes" id="UP000236724">
    <property type="component" value="Unassembled WGS sequence"/>
</dbReference>
<accession>A0A1H6F451</accession>
<dbReference type="AlphaFoldDB" id="A0A1H6F451"/>
<feature type="chain" id="PRO_5014776945" description="Telomeric repeat-binding factor 2" evidence="1">
    <location>
        <begin position="41"/>
        <end position="171"/>
    </location>
</feature>
<reference evidence="2 3" key="1">
    <citation type="submission" date="2016-10" db="EMBL/GenBank/DDBJ databases">
        <authorList>
            <person name="de Groot N.N."/>
        </authorList>
    </citation>
    <scope>NUCLEOTIDE SEQUENCE [LARGE SCALE GENOMIC DNA]</scope>
    <source>
        <strain evidence="2">MBHS1</strain>
    </source>
</reference>